<keyword evidence="1" id="KW-1133">Transmembrane helix</keyword>
<dbReference type="EMBL" id="VBZC01000045">
    <property type="protein sequence ID" value="TLS42129.1"/>
    <property type="molecule type" value="Genomic_DNA"/>
</dbReference>
<protein>
    <submittedName>
        <fullName evidence="2">Uncharacterized protein</fullName>
    </submittedName>
</protein>
<organism evidence="2 3">
    <name type="scientific">Streptomyces montanus</name>
    <dbReference type="NCBI Taxonomy" id="2580423"/>
    <lineage>
        <taxon>Bacteria</taxon>
        <taxon>Bacillati</taxon>
        <taxon>Actinomycetota</taxon>
        <taxon>Actinomycetes</taxon>
        <taxon>Kitasatosporales</taxon>
        <taxon>Streptomycetaceae</taxon>
        <taxon>Streptomyces</taxon>
    </lineage>
</organism>
<proteinExistence type="predicted"/>
<reference evidence="2 3" key="1">
    <citation type="submission" date="2019-05" db="EMBL/GenBank/DDBJ databases">
        <title>Streptomyces sp. NEAU-C151, a novel actinomycete isolated from soil.</title>
        <authorList>
            <person name="Han L."/>
            <person name="Jiang H."/>
        </authorList>
    </citation>
    <scope>NUCLEOTIDE SEQUENCE [LARGE SCALE GENOMIC DNA]</scope>
    <source>
        <strain evidence="2 3">NEAU-C151</strain>
    </source>
</reference>
<evidence type="ECO:0000313" key="2">
    <source>
        <dbReference type="EMBL" id="TLS42129.1"/>
    </source>
</evidence>
<evidence type="ECO:0000313" key="3">
    <source>
        <dbReference type="Proteomes" id="UP000305906"/>
    </source>
</evidence>
<feature type="transmembrane region" description="Helical" evidence="1">
    <location>
        <begin position="41"/>
        <end position="64"/>
    </location>
</feature>
<name>A0A5R9FHW7_9ACTN</name>
<accession>A0A5R9FHW7</accession>
<dbReference type="AlphaFoldDB" id="A0A5R9FHW7"/>
<keyword evidence="3" id="KW-1185">Reference proteome</keyword>
<comment type="caution">
    <text evidence="2">The sequence shown here is derived from an EMBL/GenBank/DDBJ whole genome shotgun (WGS) entry which is preliminary data.</text>
</comment>
<gene>
    <name evidence="2" type="ORF">FE633_32670</name>
</gene>
<dbReference type="Proteomes" id="UP000305906">
    <property type="component" value="Unassembled WGS sequence"/>
</dbReference>
<keyword evidence="1" id="KW-0472">Membrane</keyword>
<sequence length="67" mass="7395">MQRWRGDHGSECAEQMQGQMHVHVPQLDLPVPLLAHIFRRLLAVFLPLAGLLLASSGAGTLRVLPFP</sequence>
<evidence type="ECO:0000256" key="1">
    <source>
        <dbReference type="SAM" id="Phobius"/>
    </source>
</evidence>
<keyword evidence="1" id="KW-0812">Transmembrane</keyword>